<keyword evidence="4" id="KW-0408">Iron</keyword>
<dbReference type="Pfam" id="PF00111">
    <property type="entry name" value="Fer2"/>
    <property type="match status" value="1"/>
</dbReference>
<dbReference type="InterPro" id="IPR001041">
    <property type="entry name" value="2Fe-2S_ferredoxin-type"/>
</dbReference>
<dbReference type="PANTHER" id="PTHR23426">
    <property type="entry name" value="FERREDOXIN/ADRENODOXIN"/>
    <property type="match status" value="1"/>
</dbReference>
<dbReference type="EMBL" id="AP025628">
    <property type="protein sequence ID" value="BDG61210.1"/>
    <property type="molecule type" value="Genomic_DNA"/>
</dbReference>
<evidence type="ECO:0000256" key="2">
    <source>
        <dbReference type="ARBA" id="ARBA00022714"/>
    </source>
</evidence>
<comment type="cofactor">
    <cofactor evidence="6">
        <name>[2Fe-2S] cluster</name>
        <dbReference type="ChEBI" id="CHEBI:190135"/>
    </cofactor>
</comment>
<dbReference type="GO" id="GO:0140647">
    <property type="term" value="P:P450-containing electron transport chain"/>
    <property type="evidence" value="ECO:0007669"/>
    <property type="project" value="InterPro"/>
</dbReference>
<comment type="similarity">
    <text evidence="1">Belongs to the adrenodoxin/putidaredoxin family.</text>
</comment>
<dbReference type="KEGG" id="cmic:caldi_23000"/>
<evidence type="ECO:0000313" key="9">
    <source>
        <dbReference type="Proteomes" id="UP001163687"/>
    </source>
</evidence>
<keyword evidence="5" id="KW-0411">Iron-sulfur</keyword>
<dbReference type="GO" id="GO:0046872">
    <property type="term" value="F:metal ion binding"/>
    <property type="evidence" value="ECO:0007669"/>
    <property type="project" value="UniProtKB-KW"/>
</dbReference>
<proteinExistence type="inferred from homology"/>
<dbReference type="InterPro" id="IPR036010">
    <property type="entry name" value="2Fe-2S_ferredoxin-like_sf"/>
</dbReference>
<keyword evidence="9" id="KW-1185">Reference proteome</keyword>
<dbReference type="Proteomes" id="UP001163687">
    <property type="component" value="Chromosome"/>
</dbReference>
<dbReference type="PROSITE" id="PS51085">
    <property type="entry name" value="2FE2S_FER_2"/>
    <property type="match status" value="1"/>
</dbReference>
<dbReference type="PANTHER" id="PTHR23426:SF65">
    <property type="entry name" value="FERREDOXIN-2, MITOCHONDRIAL"/>
    <property type="match status" value="1"/>
</dbReference>
<evidence type="ECO:0000256" key="3">
    <source>
        <dbReference type="ARBA" id="ARBA00022723"/>
    </source>
</evidence>
<keyword evidence="2" id="KW-0001">2Fe-2S</keyword>
<reference evidence="8" key="1">
    <citation type="submission" date="2022-03" db="EMBL/GenBank/DDBJ databases">
        <title>Complete genome sequence of Caldinitratiruptor microaerophilus.</title>
        <authorList>
            <person name="Mukaiyama R."/>
            <person name="Nishiyama T."/>
            <person name="Ueda K."/>
        </authorList>
    </citation>
    <scope>NUCLEOTIDE SEQUENCE</scope>
    <source>
        <strain evidence="8">JCM 16183</strain>
    </source>
</reference>
<dbReference type="GO" id="GO:0009055">
    <property type="term" value="F:electron transfer activity"/>
    <property type="evidence" value="ECO:0007669"/>
    <property type="project" value="TreeGrafter"/>
</dbReference>
<dbReference type="Gene3D" id="3.10.20.30">
    <property type="match status" value="1"/>
</dbReference>
<protein>
    <recommendedName>
        <fullName evidence="7">2Fe-2S ferredoxin-type domain-containing protein</fullName>
    </recommendedName>
</protein>
<evidence type="ECO:0000256" key="5">
    <source>
        <dbReference type="ARBA" id="ARBA00023014"/>
    </source>
</evidence>
<feature type="domain" description="2Fe-2S ferredoxin-type" evidence="7">
    <location>
        <begin position="145"/>
        <end position="236"/>
    </location>
</feature>
<dbReference type="AlphaFoldDB" id="A0AA35CPB7"/>
<sequence length="236" mass="26494">MVAVAELTVLRSIIYLSVRAGSPEEATEKAIHVFRTFLGHLYELGVGVRGLRVDMEEPQPVKDAEGVWLFIGHMRAEVPDTIRAPGATNPVDAWRHLVKDSWVRVTREFEAEVWRQRSYVTLTRPAIPGEDQAQEEKPAEPKRLIPITVTLKGQTHHLEIPESETLLDGVLDKGLPMKFNCKAGVCDECQIRVIKGMENLPPPNEAEHNMLGDKIKQGYRLSCQISAKGPVEFEQN</sequence>
<organism evidence="8 9">
    <name type="scientific">Caldinitratiruptor microaerophilus</name>
    <dbReference type="NCBI Taxonomy" id="671077"/>
    <lineage>
        <taxon>Bacteria</taxon>
        <taxon>Bacillati</taxon>
        <taxon>Bacillota</taxon>
        <taxon>Clostridia</taxon>
        <taxon>Eubacteriales</taxon>
        <taxon>Symbiobacteriaceae</taxon>
        <taxon>Caldinitratiruptor</taxon>
    </lineage>
</organism>
<gene>
    <name evidence="8" type="ORF">caldi_23000</name>
</gene>
<dbReference type="RefSeq" id="WP_264841877.1">
    <property type="nucleotide sequence ID" value="NZ_AP025628.1"/>
</dbReference>
<dbReference type="InterPro" id="IPR012675">
    <property type="entry name" value="Beta-grasp_dom_sf"/>
</dbReference>
<evidence type="ECO:0000256" key="4">
    <source>
        <dbReference type="ARBA" id="ARBA00023004"/>
    </source>
</evidence>
<name>A0AA35CPB7_9FIRM</name>
<evidence type="ECO:0000256" key="1">
    <source>
        <dbReference type="ARBA" id="ARBA00010914"/>
    </source>
</evidence>
<accession>A0AA35CPB7</accession>
<dbReference type="SUPFAM" id="SSF54292">
    <property type="entry name" value="2Fe-2S ferredoxin-like"/>
    <property type="match status" value="1"/>
</dbReference>
<evidence type="ECO:0000259" key="7">
    <source>
        <dbReference type="PROSITE" id="PS51085"/>
    </source>
</evidence>
<keyword evidence="3" id="KW-0479">Metal-binding</keyword>
<evidence type="ECO:0000256" key="6">
    <source>
        <dbReference type="ARBA" id="ARBA00034078"/>
    </source>
</evidence>
<dbReference type="InterPro" id="IPR001055">
    <property type="entry name" value="Adrenodoxin-like"/>
</dbReference>
<dbReference type="CDD" id="cd00207">
    <property type="entry name" value="fer2"/>
    <property type="match status" value="1"/>
</dbReference>
<evidence type="ECO:0000313" key="8">
    <source>
        <dbReference type="EMBL" id="BDG61210.1"/>
    </source>
</evidence>
<dbReference type="GO" id="GO:0051537">
    <property type="term" value="F:2 iron, 2 sulfur cluster binding"/>
    <property type="evidence" value="ECO:0007669"/>
    <property type="project" value="UniProtKB-KW"/>
</dbReference>